<dbReference type="AlphaFoldDB" id="A0A6G0WEZ5"/>
<dbReference type="Gene3D" id="3.40.50.300">
    <property type="entry name" value="P-loop containing nucleotide triphosphate hydrolases"/>
    <property type="match status" value="1"/>
</dbReference>
<dbReference type="PANTHER" id="PTHR37816">
    <property type="entry name" value="YALI0E33011P"/>
    <property type="match status" value="1"/>
</dbReference>
<organism evidence="1 2">
    <name type="scientific">Aphanomyces euteiches</name>
    <dbReference type="NCBI Taxonomy" id="100861"/>
    <lineage>
        <taxon>Eukaryota</taxon>
        <taxon>Sar</taxon>
        <taxon>Stramenopiles</taxon>
        <taxon>Oomycota</taxon>
        <taxon>Saprolegniomycetes</taxon>
        <taxon>Saprolegniales</taxon>
        <taxon>Verrucalvaceae</taxon>
        <taxon>Aphanomyces</taxon>
    </lineage>
</organism>
<gene>
    <name evidence="1" type="ORF">Ae201684_015582</name>
</gene>
<dbReference type="SUPFAM" id="SSF52540">
    <property type="entry name" value="P-loop containing nucleoside triphosphate hydrolases"/>
    <property type="match status" value="1"/>
</dbReference>
<keyword evidence="2" id="KW-1185">Reference proteome</keyword>
<sequence length="178" mass="21207">MALQPCRIIVIGVTSSGKSTLALALSRKLNVPFIDSDGLLWEPNWQKAADYVEKMKVATESPTWALAGHARKARDMVFHRADVVVWLDYSLWTVFWQLVRRCLYRWWTNEQLWGTNYESIWTHLKLWSDDSLVHWLFKTYWIRKQEYPASLALYPHLKVFRFRHPRETQAWLDSIDQP</sequence>
<evidence type="ECO:0000313" key="2">
    <source>
        <dbReference type="Proteomes" id="UP000481153"/>
    </source>
</evidence>
<dbReference type="InterPro" id="IPR052922">
    <property type="entry name" value="Cytidylate_Kinase-2"/>
</dbReference>
<dbReference type="PANTHER" id="PTHR37816:SF1">
    <property type="entry name" value="TOXIN"/>
    <property type="match status" value="1"/>
</dbReference>
<dbReference type="EMBL" id="VJMJ01000225">
    <property type="protein sequence ID" value="KAF0726123.1"/>
    <property type="molecule type" value="Genomic_DNA"/>
</dbReference>
<dbReference type="InterPro" id="IPR027417">
    <property type="entry name" value="P-loop_NTPase"/>
</dbReference>
<dbReference type="Proteomes" id="UP000481153">
    <property type="component" value="Unassembled WGS sequence"/>
</dbReference>
<evidence type="ECO:0008006" key="3">
    <source>
        <dbReference type="Google" id="ProtNLM"/>
    </source>
</evidence>
<protein>
    <recommendedName>
        <fullName evidence="3">Adenylate kinase</fullName>
    </recommendedName>
</protein>
<proteinExistence type="predicted"/>
<name>A0A6G0WEZ5_9STRA</name>
<accession>A0A6G0WEZ5</accession>
<evidence type="ECO:0000313" key="1">
    <source>
        <dbReference type="EMBL" id="KAF0726123.1"/>
    </source>
</evidence>
<comment type="caution">
    <text evidence="1">The sequence shown here is derived from an EMBL/GenBank/DDBJ whole genome shotgun (WGS) entry which is preliminary data.</text>
</comment>
<dbReference type="VEuPathDB" id="FungiDB:AeMF1_004891"/>
<reference evidence="1 2" key="1">
    <citation type="submission" date="2019-07" db="EMBL/GenBank/DDBJ databases">
        <title>Genomics analysis of Aphanomyces spp. identifies a new class of oomycete effector associated with host adaptation.</title>
        <authorList>
            <person name="Gaulin E."/>
        </authorList>
    </citation>
    <scope>NUCLEOTIDE SEQUENCE [LARGE SCALE GENOMIC DNA]</scope>
    <source>
        <strain evidence="1 2">ATCC 201684</strain>
    </source>
</reference>